<dbReference type="SUPFAM" id="SSF53639">
    <property type="entry name" value="AraD/HMP-PK domain-like"/>
    <property type="match status" value="1"/>
</dbReference>
<gene>
    <name evidence="4" type="ORF">GMD42_01945</name>
</gene>
<dbReference type="Pfam" id="PF00596">
    <property type="entry name" value="Aldolase_II"/>
    <property type="match status" value="1"/>
</dbReference>
<dbReference type="SMART" id="SM01007">
    <property type="entry name" value="Aldolase_II"/>
    <property type="match status" value="1"/>
</dbReference>
<proteinExistence type="predicted"/>
<evidence type="ECO:0000256" key="2">
    <source>
        <dbReference type="ARBA" id="ARBA00023239"/>
    </source>
</evidence>
<accession>A0A6I3S668</accession>
<dbReference type="GO" id="GO:0005829">
    <property type="term" value="C:cytosol"/>
    <property type="evidence" value="ECO:0007669"/>
    <property type="project" value="TreeGrafter"/>
</dbReference>
<name>A0A6I3S668_9BURK</name>
<reference evidence="4 5" key="1">
    <citation type="journal article" date="2019" name="Nat. Med.">
        <title>A library of human gut bacterial isolates paired with longitudinal multiomics data enables mechanistic microbiome research.</title>
        <authorList>
            <person name="Poyet M."/>
            <person name="Groussin M."/>
            <person name="Gibbons S.M."/>
            <person name="Avila-Pacheco J."/>
            <person name="Jiang X."/>
            <person name="Kearney S.M."/>
            <person name="Perrotta A.R."/>
            <person name="Berdy B."/>
            <person name="Zhao S."/>
            <person name="Lieberman T.D."/>
            <person name="Swanson P.K."/>
            <person name="Smith M."/>
            <person name="Roesemann S."/>
            <person name="Alexander J.E."/>
            <person name="Rich S.A."/>
            <person name="Livny J."/>
            <person name="Vlamakis H."/>
            <person name="Clish C."/>
            <person name="Bullock K."/>
            <person name="Deik A."/>
            <person name="Scott J."/>
            <person name="Pierce K.A."/>
            <person name="Xavier R.J."/>
            <person name="Alm E.J."/>
        </authorList>
    </citation>
    <scope>NUCLEOTIDE SEQUENCE [LARGE SCALE GENOMIC DNA]</scope>
    <source>
        <strain evidence="4 5">BIOML-A2</strain>
    </source>
</reference>
<dbReference type="Gene3D" id="3.40.225.10">
    <property type="entry name" value="Class II aldolase/adducin N-terminal domain"/>
    <property type="match status" value="1"/>
</dbReference>
<dbReference type="AlphaFoldDB" id="A0A6I3S668"/>
<dbReference type="GO" id="GO:0046872">
    <property type="term" value="F:metal ion binding"/>
    <property type="evidence" value="ECO:0007669"/>
    <property type="project" value="UniProtKB-KW"/>
</dbReference>
<dbReference type="PANTHER" id="PTHR22789:SF0">
    <property type="entry name" value="3-OXO-TETRONATE 4-PHOSPHATE DECARBOXYLASE-RELATED"/>
    <property type="match status" value="1"/>
</dbReference>
<dbReference type="GO" id="GO:0019323">
    <property type="term" value="P:pentose catabolic process"/>
    <property type="evidence" value="ECO:0007669"/>
    <property type="project" value="TreeGrafter"/>
</dbReference>
<dbReference type="InterPro" id="IPR001303">
    <property type="entry name" value="Aldolase_II/adducin_N"/>
</dbReference>
<protein>
    <submittedName>
        <fullName evidence="4">Fuculose phosphate aldolase</fullName>
    </submittedName>
</protein>
<keyword evidence="1" id="KW-0479">Metal-binding</keyword>
<dbReference type="RefSeq" id="WP_008865022.1">
    <property type="nucleotide sequence ID" value="NZ_CAJUON010000002.1"/>
</dbReference>
<evidence type="ECO:0000259" key="3">
    <source>
        <dbReference type="SMART" id="SM01007"/>
    </source>
</evidence>
<sequence>MFEDKEEKGREEIIDYALKLSRAGLNVNSSGNLSVRFDSPEGKGFLITPTGLPYDETEPEDLVRILFTDNGCYKAVGSRQPSSEWNLHAFLYQTRPDINAVVHTHSPYATMLSCLDEAIPPFHYMVAAVGGDTLPCAPYATFGSVALAEGCRDTLGKDRLGCLLSHHGSVAAGRNLKQAYAVALEIESLARMWMNLKQIGGCPLIDKEEMARVKEQFKTYGQQEKGHEEG</sequence>
<dbReference type="Proteomes" id="UP000462362">
    <property type="component" value="Unassembled WGS sequence"/>
</dbReference>
<evidence type="ECO:0000256" key="1">
    <source>
        <dbReference type="ARBA" id="ARBA00022723"/>
    </source>
</evidence>
<evidence type="ECO:0000313" key="4">
    <source>
        <dbReference type="EMBL" id="MTU42400.1"/>
    </source>
</evidence>
<evidence type="ECO:0000313" key="5">
    <source>
        <dbReference type="Proteomes" id="UP000462362"/>
    </source>
</evidence>
<dbReference type="InterPro" id="IPR050197">
    <property type="entry name" value="Aldolase_class_II_sugar_metab"/>
</dbReference>
<dbReference type="GeneID" id="43349863"/>
<keyword evidence="2" id="KW-0456">Lyase</keyword>
<dbReference type="InterPro" id="IPR036409">
    <property type="entry name" value="Aldolase_II/adducin_N_sf"/>
</dbReference>
<feature type="domain" description="Class II aldolase/adducin N-terminal" evidence="3">
    <location>
        <begin position="11"/>
        <end position="194"/>
    </location>
</feature>
<dbReference type="GO" id="GO:0016832">
    <property type="term" value="F:aldehyde-lyase activity"/>
    <property type="evidence" value="ECO:0007669"/>
    <property type="project" value="TreeGrafter"/>
</dbReference>
<dbReference type="EMBL" id="WNCL01000003">
    <property type="protein sequence ID" value="MTU42400.1"/>
    <property type="molecule type" value="Genomic_DNA"/>
</dbReference>
<organism evidence="4 5">
    <name type="scientific">Parasutterella excrementihominis</name>
    <dbReference type="NCBI Taxonomy" id="487175"/>
    <lineage>
        <taxon>Bacteria</taxon>
        <taxon>Pseudomonadati</taxon>
        <taxon>Pseudomonadota</taxon>
        <taxon>Betaproteobacteria</taxon>
        <taxon>Burkholderiales</taxon>
        <taxon>Sutterellaceae</taxon>
        <taxon>Parasutterella</taxon>
    </lineage>
</organism>
<dbReference type="PANTHER" id="PTHR22789">
    <property type="entry name" value="FUCULOSE PHOSPHATE ALDOLASE"/>
    <property type="match status" value="1"/>
</dbReference>
<comment type="caution">
    <text evidence="4">The sequence shown here is derived from an EMBL/GenBank/DDBJ whole genome shotgun (WGS) entry which is preliminary data.</text>
</comment>